<dbReference type="InterPro" id="IPR011051">
    <property type="entry name" value="RmlC_Cupin_sf"/>
</dbReference>
<dbReference type="SUPFAM" id="SSF51182">
    <property type="entry name" value="RmlC-like cupins"/>
    <property type="match status" value="1"/>
</dbReference>
<dbReference type="InterPro" id="IPR053146">
    <property type="entry name" value="QDO-like"/>
</dbReference>
<keyword evidence="2" id="KW-0413">Isomerase</keyword>
<dbReference type="OrthoDB" id="72027at2"/>
<name>A0A1H7EW52_9SPHI</name>
<dbReference type="GO" id="GO:0016853">
    <property type="term" value="F:isomerase activity"/>
    <property type="evidence" value="ECO:0007669"/>
    <property type="project" value="UniProtKB-KW"/>
</dbReference>
<keyword evidence="3" id="KW-1185">Reference proteome</keyword>
<dbReference type="AlphaFoldDB" id="A0A1H7EW52"/>
<dbReference type="PANTHER" id="PTHR36440">
    <property type="entry name" value="PUTATIVE (AFU_ORTHOLOGUE AFUA_8G07350)-RELATED"/>
    <property type="match status" value="1"/>
</dbReference>
<dbReference type="CDD" id="cd02208">
    <property type="entry name" value="cupin_RmlC-like"/>
    <property type="match status" value="1"/>
</dbReference>
<reference evidence="3" key="1">
    <citation type="submission" date="2016-10" db="EMBL/GenBank/DDBJ databases">
        <authorList>
            <person name="Varghese N."/>
            <person name="Submissions S."/>
        </authorList>
    </citation>
    <scope>NUCLEOTIDE SEQUENCE [LARGE SCALE GENOMIC DNA]</scope>
    <source>
        <strain evidence="3">Jip14</strain>
    </source>
</reference>
<gene>
    <name evidence="2" type="ORF">SAMN05421740_10140</name>
</gene>
<evidence type="ECO:0000313" key="2">
    <source>
        <dbReference type="EMBL" id="SEK17844.1"/>
    </source>
</evidence>
<proteinExistence type="predicted"/>
<dbReference type="Gene3D" id="2.60.120.10">
    <property type="entry name" value="Jelly Rolls"/>
    <property type="match status" value="1"/>
</dbReference>
<feature type="domain" description="Cupin type-2" evidence="1">
    <location>
        <begin position="33"/>
        <end position="94"/>
    </location>
</feature>
<evidence type="ECO:0000259" key="1">
    <source>
        <dbReference type="Pfam" id="PF07883"/>
    </source>
</evidence>
<dbReference type="STRING" id="332977.SAMN05421740_10140"/>
<dbReference type="RefSeq" id="WP_090601842.1">
    <property type="nucleotide sequence ID" value="NZ_FNZR01000001.1"/>
</dbReference>
<sequence>MNQIIYNPALKETIVFVKTSLETGGAFSELKISLEPGGGNPLHLHRSYTELFTAVNGELGLELKNKKKLILKPGESYLVKKGEVHRFFNPGSSSITFTNQVTPGSTGLENTLRILCGLAADGLYNNKQHIPRNIFHMAVCGAMSDMRLTGLKGAVTTPLIKLFAALARKTGIEQKLIAKYCI</sequence>
<dbReference type="InterPro" id="IPR013096">
    <property type="entry name" value="Cupin_2"/>
</dbReference>
<dbReference type="InterPro" id="IPR014710">
    <property type="entry name" value="RmlC-like_jellyroll"/>
</dbReference>
<evidence type="ECO:0000313" key="3">
    <source>
        <dbReference type="Proteomes" id="UP000198916"/>
    </source>
</evidence>
<organism evidence="2 3">
    <name type="scientific">Parapedobacter koreensis</name>
    <dbReference type="NCBI Taxonomy" id="332977"/>
    <lineage>
        <taxon>Bacteria</taxon>
        <taxon>Pseudomonadati</taxon>
        <taxon>Bacteroidota</taxon>
        <taxon>Sphingobacteriia</taxon>
        <taxon>Sphingobacteriales</taxon>
        <taxon>Sphingobacteriaceae</taxon>
        <taxon>Parapedobacter</taxon>
    </lineage>
</organism>
<dbReference type="PANTHER" id="PTHR36440:SF1">
    <property type="entry name" value="PUTATIVE (AFU_ORTHOLOGUE AFUA_8G07350)-RELATED"/>
    <property type="match status" value="1"/>
</dbReference>
<dbReference type="EMBL" id="FNZR01000001">
    <property type="protein sequence ID" value="SEK17844.1"/>
    <property type="molecule type" value="Genomic_DNA"/>
</dbReference>
<dbReference type="Proteomes" id="UP000198916">
    <property type="component" value="Unassembled WGS sequence"/>
</dbReference>
<accession>A0A1H7EW52</accession>
<protein>
    <submittedName>
        <fullName evidence="2">Mannose-6-phosphate isomerase, cupin superfamily</fullName>
    </submittedName>
</protein>
<dbReference type="Pfam" id="PF07883">
    <property type="entry name" value="Cupin_2"/>
    <property type="match status" value="1"/>
</dbReference>